<dbReference type="SUPFAM" id="SSF52540">
    <property type="entry name" value="P-loop containing nucleoside triphosphate hydrolases"/>
    <property type="match status" value="1"/>
</dbReference>
<protein>
    <submittedName>
        <fullName evidence="3">TIGR03943 family protein</fullName>
    </submittedName>
</protein>
<accession>A0A1I0V3C0</accession>
<feature type="domain" description="CobW/HypB/UreG nucleotide-binding" evidence="1">
    <location>
        <begin position="4"/>
        <end position="149"/>
    </location>
</feature>
<gene>
    <name evidence="3" type="ORF">SAMN05216249_101125</name>
</gene>
<dbReference type="Proteomes" id="UP000198838">
    <property type="component" value="Unassembled WGS sequence"/>
</dbReference>
<dbReference type="InterPro" id="IPR003495">
    <property type="entry name" value="CobW/HypB/UreG_nucleotide-bd"/>
</dbReference>
<dbReference type="InterPro" id="IPR052955">
    <property type="entry name" value="UPF0703_membrane_permease"/>
</dbReference>
<dbReference type="Pfam" id="PF02492">
    <property type="entry name" value="cobW"/>
    <property type="match status" value="1"/>
</dbReference>
<proteinExistence type="predicted"/>
<reference evidence="3 4" key="1">
    <citation type="submission" date="2016-10" db="EMBL/GenBank/DDBJ databases">
        <authorList>
            <person name="de Groot N.N."/>
        </authorList>
    </citation>
    <scope>NUCLEOTIDE SEQUENCE [LARGE SCALE GENOMIC DNA]</scope>
    <source>
        <strain evidence="3 4">DSM 5522</strain>
    </source>
</reference>
<dbReference type="PANTHER" id="PTHR40047:SF1">
    <property type="entry name" value="UPF0703 PROTEIN YCGQ"/>
    <property type="match status" value="1"/>
</dbReference>
<dbReference type="EMBL" id="FOJY01000001">
    <property type="protein sequence ID" value="SFA70537.1"/>
    <property type="molecule type" value="Genomic_DNA"/>
</dbReference>
<sequence>MEIPIYMFTGFLESGKSSFIKETMADEDFAGGRKILLILCEEGEVEFEEDFLKECNAAVEVISHSDELTTKFFIDAANKHKPEFIIIEYNGVWNLDDILNLPLPSQFVWAEILSTIDASTFEGYVANMRQMIINQVRESDVVIFNRCTEGTPKGSYRRVIKAVNMRSQIIYETVDGQIDDAADEELPYDINSDKIDILDEDYGIWYLDGMENPDVYDGKSVTFTAIAYKSPKLTKNEFVPGRFVMACCEEDIAFYGFICKYDGQVEFEDKEWVKVTADISVESRKEYRGKGLVLNLKKLEKTEKPEQDLLFFG</sequence>
<name>A0A1I0V3C0_9FIRM</name>
<organism evidence="3 4">
    <name type="scientific">Acetitomaculum ruminis DSM 5522</name>
    <dbReference type="NCBI Taxonomy" id="1120918"/>
    <lineage>
        <taxon>Bacteria</taxon>
        <taxon>Bacillati</taxon>
        <taxon>Bacillota</taxon>
        <taxon>Clostridia</taxon>
        <taxon>Lachnospirales</taxon>
        <taxon>Lachnospiraceae</taxon>
        <taxon>Acetitomaculum</taxon>
    </lineage>
</organism>
<dbReference type="Pfam" id="PF21537">
    <property type="entry name" value="DUF1980_C"/>
    <property type="match status" value="1"/>
</dbReference>
<dbReference type="RefSeq" id="WP_092869842.1">
    <property type="nucleotide sequence ID" value="NZ_FOJY01000001.1"/>
</dbReference>
<evidence type="ECO:0000259" key="2">
    <source>
        <dbReference type="Pfam" id="PF21537"/>
    </source>
</evidence>
<dbReference type="Gene3D" id="3.40.50.300">
    <property type="entry name" value="P-loop containing nucleotide triphosphate hydrolases"/>
    <property type="match status" value="1"/>
</dbReference>
<dbReference type="InterPro" id="IPR027417">
    <property type="entry name" value="P-loop_NTPase"/>
</dbReference>
<dbReference type="InterPro" id="IPR048447">
    <property type="entry name" value="DUF1980_C"/>
</dbReference>
<keyword evidence="4" id="KW-1185">Reference proteome</keyword>
<dbReference type="STRING" id="1120918.SAMN05216249_101125"/>
<evidence type="ECO:0000313" key="4">
    <source>
        <dbReference type="Proteomes" id="UP000198838"/>
    </source>
</evidence>
<dbReference type="PANTHER" id="PTHR40047">
    <property type="entry name" value="UPF0703 PROTEIN YCGQ"/>
    <property type="match status" value="1"/>
</dbReference>
<evidence type="ECO:0000313" key="3">
    <source>
        <dbReference type="EMBL" id="SFA70537.1"/>
    </source>
</evidence>
<dbReference type="AlphaFoldDB" id="A0A1I0V3C0"/>
<feature type="domain" description="DUF1980" evidence="2">
    <location>
        <begin position="180"/>
        <end position="307"/>
    </location>
</feature>
<evidence type="ECO:0000259" key="1">
    <source>
        <dbReference type="Pfam" id="PF02492"/>
    </source>
</evidence>
<dbReference type="OrthoDB" id="9770408at2"/>